<evidence type="ECO:0000256" key="5">
    <source>
        <dbReference type="ARBA" id="ARBA00023288"/>
    </source>
</evidence>
<dbReference type="PRINTS" id="PR00449">
    <property type="entry name" value="RASTRNSFRMNG"/>
</dbReference>
<dbReference type="Gene3D" id="3.40.50.300">
    <property type="entry name" value="P-loop containing nucleotide triphosphate hydrolases"/>
    <property type="match status" value="1"/>
</dbReference>
<dbReference type="GO" id="GO:0005525">
    <property type="term" value="F:GTP binding"/>
    <property type="evidence" value="ECO:0007669"/>
    <property type="project" value="UniProtKB-KW"/>
</dbReference>
<keyword evidence="3" id="KW-0653">Protein transport</keyword>
<keyword evidence="5" id="KW-0449">Lipoprotein</keyword>
<keyword evidence="2" id="KW-0547">Nucleotide-binding</keyword>
<dbReference type="EMBL" id="AB365922">
    <property type="protein sequence ID" value="BAJ21302.1"/>
    <property type="molecule type" value="mRNA"/>
</dbReference>
<dbReference type="InterPro" id="IPR027417">
    <property type="entry name" value="P-loop_NTPase"/>
</dbReference>
<dbReference type="PROSITE" id="PS51419">
    <property type="entry name" value="RAB"/>
    <property type="match status" value="1"/>
</dbReference>
<proteinExistence type="evidence at transcript level"/>
<keyword evidence="4" id="KW-0342">GTP-binding</keyword>
<dbReference type="OMA" id="FDWLIKI"/>
<dbReference type="SMART" id="SM00176">
    <property type="entry name" value="RAN"/>
    <property type="match status" value="1"/>
</dbReference>
<dbReference type="SUPFAM" id="SSF52540">
    <property type="entry name" value="P-loop containing nucleoside triphosphate hydrolases"/>
    <property type="match status" value="1"/>
</dbReference>
<dbReference type="SMR" id="E1CB12"/>
<accession>E1CB12</accession>
<feature type="region of interest" description="Disordered" evidence="10">
    <location>
        <begin position="180"/>
        <end position="207"/>
    </location>
</feature>
<comment type="similarity">
    <text evidence="1">Belongs to the small GTPase superfamily. Rab family.</text>
</comment>
<dbReference type="InterPro" id="IPR005225">
    <property type="entry name" value="Small_GTP-bd"/>
</dbReference>
<dbReference type="GO" id="GO:0015031">
    <property type="term" value="P:protein transport"/>
    <property type="evidence" value="ECO:0007669"/>
    <property type="project" value="UniProtKB-KW"/>
</dbReference>
<evidence type="ECO:0000256" key="4">
    <source>
        <dbReference type="ARBA" id="ARBA00023134"/>
    </source>
</evidence>
<dbReference type="FunFam" id="3.40.50.300:FF:001018">
    <property type="entry name" value="Rab family GTPase"/>
    <property type="match status" value="1"/>
</dbReference>
<evidence type="ECO:0000256" key="2">
    <source>
        <dbReference type="ARBA" id="ARBA00022741"/>
    </source>
</evidence>
<dbReference type="GO" id="GO:0003924">
    <property type="term" value="F:GTPase activity"/>
    <property type="evidence" value="ECO:0007669"/>
    <property type="project" value="InterPro"/>
</dbReference>
<dbReference type="PROSITE" id="PS51421">
    <property type="entry name" value="RAS"/>
    <property type="match status" value="1"/>
</dbReference>
<reference evidence="11" key="1">
    <citation type="journal article" date="2010" name="J. Eukaryot. Microbiol.">
        <title>Marked amplification and diversification of products of ras genes from rat brain, Rab GTPases, in the ciliates Tetrahymena thermophila and Paramecium tetraurelia.</title>
        <authorList>
            <person name="Saito-Nakano Y."/>
            <person name="Nakahara T."/>
            <person name="Nakano K."/>
            <person name="Nozaki T."/>
            <person name="Numata O."/>
        </authorList>
    </citation>
    <scope>NUCLEOTIDE SEQUENCE</scope>
</reference>
<dbReference type="Pfam" id="PF00071">
    <property type="entry name" value="Ras"/>
    <property type="match status" value="1"/>
</dbReference>
<gene>
    <name evidence="11" type="primary">RAB8F</name>
</gene>
<dbReference type="SMART" id="SM00173">
    <property type="entry name" value="RAS"/>
    <property type="match status" value="1"/>
</dbReference>
<dbReference type="AlphaFoldDB" id="E1CB12"/>
<evidence type="ECO:0000256" key="9">
    <source>
        <dbReference type="ARBA" id="ARBA00081865"/>
    </source>
</evidence>
<evidence type="ECO:0000256" key="6">
    <source>
        <dbReference type="ARBA" id="ARBA00023289"/>
    </source>
</evidence>
<dbReference type="SMART" id="SM00175">
    <property type="entry name" value="RAB"/>
    <property type="match status" value="1"/>
</dbReference>
<sequence length="207" mass="23767">MQRPKDTEYDWIFKLLIIGDSGVGKTNLLLRFCDDKFATSHLATMGIDFKSKKIEIDGKKIKLQVWDTAGQERFRQITQNYYKGAMGVIMTYSINDKESFRNIEVWMKQIRQQASVNIAKLLVGNKCDMESERQVTFEEGKSLADTFGIKFFETSAKSDINVTEAFFTICKEIQEKININPEPKSESPFTLKQEQNNNGKNTGRTCC</sequence>
<feature type="compositionally biased region" description="Polar residues" evidence="10">
    <location>
        <begin position="187"/>
        <end position="207"/>
    </location>
</feature>
<organism evidence="11">
    <name type="scientific">Tetrahymena thermophila</name>
    <dbReference type="NCBI Taxonomy" id="5911"/>
    <lineage>
        <taxon>Eukaryota</taxon>
        <taxon>Sar</taxon>
        <taxon>Alveolata</taxon>
        <taxon>Ciliophora</taxon>
        <taxon>Intramacronucleata</taxon>
        <taxon>Oligohymenophorea</taxon>
        <taxon>Hymenostomatida</taxon>
        <taxon>Tetrahymenina</taxon>
        <taxon>Tetrahymenidae</taxon>
        <taxon>Tetrahymena</taxon>
    </lineage>
</organism>
<dbReference type="SMART" id="SM00174">
    <property type="entry name" value="RHO"/>
    <property type="match status" value="1"/>
</dbReference>
<keyword evidence="3" id="KW-0813">Transport</keyword>
<dbReference type="PROSITE" id="PS51420">
    <property type="entry name" value="RHO"/>
    <property type="match status" value="1"/>
</dbReference>
<keyword evidence="6" id="KW-0636">Prenylation</keyword>
<evidence type="ECO:0000313" key="11">
    <source>
        <dbReference type="EMBL" id="BAJ21302.1"/>
    </source>
</evidence>
<name>E1CB12_TETTH</name>
<evidence type="ECO:0000256" key="7">
    <source>
        <dbReference type="ARBA" id="ARBA00053444"/>
    </source>
</evidence>
<comment type="function">
    <text evidence="7">Protein transport. Probably involved in vesicular traffic from ER to Golgi.</text>
</comment>
<dbReference type="InterPro" id="IPR001806">
    <property type="entry name" value="Small_GTPase"/>
</dbReference>
<dbReference type="NCBIfam" id="TIGR00231">
    <property type="entry name" value="small_GTP"/>
    <property type="match status" value="1"/>
</dbReference>
<evidence type="ECO:0000256" key="10">
    <source>
        <dbReference type="SAM" id="MobiDB-lite"/>
    </source>
</evidence>
<dbReference type="InterPro" id="IPR050305">
    <property type="entry name" value="Small_GTPase_Rab"/>
</dbReference>
<dbReference type="PANTHER" id="PTHR47980">
    <property type="entry name" value="LD44762P"/>
    <property type="match status" value="1"/>
</dbReference>
<protein>
    <recommendedName>
        <fullName evidence="8">Ras-related protein Rab-1</fullName>
    </recommendedName>
    <alternativeName>
        <fullName evidence="9">Small GTP-binding protein rab1</fullName>
    </alternativeName>
</protein>
<evidence type="ECO:0000256" key="8">
    <source>
        <dbReference type="ARBA" id="ARBA00067099"/>
    </source>
</evidence>
<evidence type="ECO:0000256" key="3">
    <source>
        <dbReference type="ARBA" id="ARBA00022927"/>
    </source>
</evidence>
<evidence type="ECO:0000256" key="1">
    <source>
        <dbReference type="ARBA" id="ARBA00006270"/>
    </source>
</evidence>